<dbReference type="CDD" id="cd12148">
    <property type="entry name" value="fungal_TF_MHR"/>
    <property type="match status" value="1"/>
</dbReference>
<feature type="compositionally biased region" description="Basic and acidic residues" evidence="7">
    <location>
        <begin position="337"/>
        <end position="349"/>
    </location>
</feature>
<feature type="region of interest" description="Disordered" evidence="7">
    <location>
        <begin position="390"/>
        <end position="419"/>
    </location>
</feature>
<dbReference type="InterPro" id="IPR007219">
    <property type="entry name" value="XnlR_reg_dom"/>
</dbReference>
<dbReference type="Pfam" id="PF04082">
    <property type="entry name" value="Fungal_trans"/>
    <property type="match status" value="1"/>
</dbReference>
<dbReference type="Pfam" id="PF00172">
    <property type="entry name" value="Zn_clus"/>
    <property type="match status" value="1"/>
</dbReference>
<accession>A0A317XIM4</accession>
<dbReference type="PROSITE" id="PS50157">
    <property type="entry name" value="ZINC_FINGER_C2H2_2"/>
    <property type="match status" value="2"/>
</dbReference>
<keyword evidence="2" id="KW-0862">Zinc</keyword>
<dbReference type="Pfam" id="PF00096">
    <property type="entry name" value="zf-C2H2"/>
    <property type="match status" value="2"/>
</dbReference>
<dbReference type="InterPro" id="IPR013087">
    <property type="entry name" value="Znf_C2H2_type"/>
</dbReference>
<dbReference type="PROSITE" id="PS00463">
    <property type="entry name" value="ZN2_CY6_FUNGAL_1"/>
    <property type="match status" value="1"/>
</dbReference>
<protein>
    <recommendedName>
        <fullName evidence="12">Zn(2)-C6 fungal-type domain-containing protein</fullName>
    </recommendedName>
</protein>
<organism evidence="10 11">
    <name type="scientific">Testicularia cyperi</name>
    <dbReference type="NCBI Taxonomy" id="1882483"/>
    <lineage>
        <taxon>Eukaryota</taxon>
        <taxon>Fungi</taxon>
        <taxon>Dikarya</taxon>
        <taxon>Basidiomycota</taxon>
        <taxon>Ustilaginomycotina</taxon>
        <taxon>Ustilaginomycetes</taxon>
        <taxon>Ustilaginales</taxon>
        <taxon>Anthracoideaceae</taxon>
        <taxon>Testicularia</taxon>
    </lineage>
</organism>
<keyword evidence="1" id="KW-0479">Metal-binding</keyword>
<feature type="region of interest" description="Disordered" evidence="7">
    <location>
        <begin position="162"/>
        <end position="215"/>
    </location>
</feature>
<evidence type="ECO:0000313" key="10">
    <source>
        <dbReference type="EMBL" id="PWY97368.1"/>
    </source>
</evidence>
<dbReference type="InParanoid" id="A0A317XIM4"/>
<feature type="compositionally biased region" description="Polar residues" evidence="7">
    <location>
        <begin position="246"/>
        <end position="267"/>
    </location>
</feature>
<dbReference type="PANTHER" id="PTHR47660:SF2">
    <property type="entry name" value="TRANSCRIPTION FACTOR WITH C2H2 AND ZN(2)-CYS(6) DNA BINDING DOMAIN (EUROFUNG)"/>
    <property type="match status" value="1"/>
</dbReference>
<dbReference type="Gene3D" id="4.10.240.10">
    <property type="entry name" value="Zn(2)-C6 fungal-type DNA-binding domain"/>
    <property type="match status" value="1"/>
</dbReference>
<feature type="compositionally biased region" description="Polar residues" evidence="7">
    <location>
        <begin position="352"/>
        <end position="368"/>
    </location>
</feature>
<dbReference type="PROSITE" id="PS00028">
    <property type="entry name" value="ZINC_FINGER_C2H2_1"/>
    <property type="match status" value="2"/>
</dbReference>
<feature type="domain" description="C2H2-type" evidence="9">
    <location>
        <begin position="80"/>
        <end position="107"/>
    </location>
</feature>
<dbReference type="PROSITE" id="PS50048">
    <property type="entry name" value="ZN2_CY6_FUNGAL_2"/>
    <property type="match status" value="1"/>
</dbReference>
<reference evidence="10 11" key="1">
    <citation type="journal article" date="2018" name="Mol. Biol. Evol.">
        <title>Broad Genomic Sampling Reveals a Smut Pathogenic Ancestry of the Fungal Clade Ustilaginomycotina.</title>
        <authorList>
            <person name="Kijpornyongpan T."/>
            <person name="Mondo S.J."/>
            <person name="Barry K."/>
            <person name="Sandor L."/>
            <person name="Lee J."/>
            <person name="Lipzen A."/>
            <person name="Pangilinan J."/>
            <person name="LaButti K."/>
            <person name="Hainaut M."/>
            <person name="Henrissat B."/>
            <person name="Grigoriev I.V."/>
            <person name="Spatafora J.W."/>
            <person name="Aime M.C."/>
        </authorList>
    </citation>
    <scope>NUCLEOTIDE SEQUENCE [LARGE SCALE GENOMIC DNA]</scope>
    <source>
        <strain evidence="10 11">MCA 3645</strain>
    </source>
</reference>
<dbReference type="Proteomes" id="UP000246740">
    <property type="component" value="Unassembled WGS sequence"/>
</dbReference>
<dbReference type="OrthoDB" id="8117402at2759"/>
<dbReference type="AlphaFoldDB" id="A0A317XIM4"/>
<dbReference type="SMART" id="SM00066">
    <property type="entry name" value="GAL4"/>
    <property type="match status" value="1"/>
</dbReference>
<dbReference type="GO" id="GO:0008270">
    <property type="term" value="F:zinc ion binding"/>
    <property type="evidence" value="ECO:0007669"/>
    <property type="project" value="UniProtKB-KW"/>
</dbReference>
<feature type="region of interest" description="Disordered" evidence="7">
    <location>
        <begin position="549"/>
        <end position="635"/>
    </location>
</feature>
<feature type="region of interest" description="Disordered" evidence="7">
    <location>
        <begin position="234"/>
        <end position="287"/>
    </location>
</feature>
<keyword evidence="3" id="KW-0805">Transcription regulation</keyword>
<feature type="domain" description="Zn(2)-C6 fungal-type" evidence="8">
    <location>
        <begin position="126"/>
        <end position="157"/>
    </location>
</feature>
<evidence type="ECO:0000256" key="2">
    <source>
        <dbReference type="ARBA" id="ARBA00022833"/>
    </source>
</evidence>
<feature type="region of interest" description="Disordered" evidence="7">
    <location>
        <begin position="1"/>
        <end position="45"/>
    </location>
</feature>
<keyword evidence="6" id="KW-0863">Zinc-finger</keyword>
<dbReference type="InterPro" id="IPR036236">
    <property type="entry name" value="Znf_C2H2_sf"/>
</dbReference>
<evidence type="ECO:0000256" key="3">
    <source>
        <dbReference type="ARBA" id="ARBA00023015"/>
    </source>
</evidence>
<evidence type="ECO:0000259" key="9">
    <source>
        <dbReference type="PROSITE" id="PS50157"/>
    </source>
</evidence>
<sequence length="1176" mass="126957">MVGAVLRSQVSGDSNASSPLSDPDPASVLSGALSPSSTSASRGIGSEANVSATCPDCGKVFTRLEHMKRHRVSHTQEPDHTCAKCSKSFYRLDALKRHELIHFPRPPTAAQLRSASGDGERKVRQACKRCSRMKLKCDGLSPCLRCRRAKLNDQCQYRSTATMAAGPGSQPTPVDTNSAKRQRTGAGAQTRGSISRMAASPSSAAGPSRRAPRCADADGLLDSVDLVDSESLSQMQEAVDRHAGPQSWSISNSTPQRVNSVNTNALPSQRPRVNFSDDPSSSNDHSHVLVTSNYTLDDADETYSEISRTESDTTLSRDLMYGLDSNFSQRRGSSHAYPHDFDDAQRSMHDNLGTNADSNIDPSLEQQDAGTTTATGTTAALPLSLSQSHASALPSVEQHATRLTMSSSAPGTSAMPSLDVSESVHRLSDMQARPCLPPIEDSAIVDLFDSSRIFELNVVEAPSTDLDWLFSAFSPFDQVLNPLLSAGEGLIGSTNAGVVTPHPVQGCDRASSPLRMLSEAAAFTSNAPETDSITAHSLVVGGAHDSTTGTLAHGSAASTQTATAGRQGESSGPGTARDTFAVGMNLASGGGTCHDRRSSSPSRQHQHPPPRDVLAPSRRPSMSNGPDKSLKRSWPTSYHPSIVQAQTSLISFEPISTAIALAEDTCQVPAFDARCREMVASMALTLPPGDQTPVYNLLSQIDIRSYNVMLQLYFEHFHAYYPFLHKPTFEPSKCSPCLLMGLCAIGCSYSRMQQSSVLSDWMIDIVHRSVRHMTDQNMLHARSLPIIQALFLCSIGFSSSGNRRLFEHGEALRSALATMVRRCNLLERKQRPQHEESVHADVQAQWLDWIQYESANRTAWTCFVADLELAVCWKFSATYNLDELRAELPCRESIFEAASASTWAAHKLPNPMFLPERLEHVRAGQSLADCSGFEQKVVAMSLSTMGLSLSHLVNPVVQLTLGPALDQFDALLTSAASVAARTPSIASATLEVLVRFNHLSTLVRLVNLQALGGRRGRTEAGLALQELCWDFEQNPAKAATCAMLCGRIVGLVRSWPLITTCDSNMLFYSALCLFALSHHFGQVAQRAKTNTGTVSTPSLRVCLDADEAVGPDSIQLGSASLLLRSIGNMAAPAAPRRILTTYSEMLLNDLRPHRHSIARPLGRLLAQMAESEPLTA</sequence>
<evidence type="ECO:0008006" key="12">
    <source>
        <dbReference type="Google" id="ProtNLM"/>
    </source>
</evidence>
<feature type="compositionally biased region" description="Polar residues" evidence="7">
    <location>
        <begin position="169"/>
        <end position="179"/>
    </location>
</feature>
<proteinExistence type="predicted"/>
<dbReference type="GO" id="GO:0003677">
    <property type="term" value="F:DNA binding"/>
    <property type="evidence" value="ECO:0007669"/>
    <property type="project" value="InterPro"/>
</dbReference>
<dbReference type="GO" id="GO:0000981">
    <property type="term" value="F:DNA-binding transcription factor activity, RNA polymerase II-specific"/>
    <property type="evidence" value="ECO:0007669"/>
    <property type="project" value="InterPro"/>
</dbReference>
<dbReference type="InterPro" id="IPR036864">
    <property type="entry name" value="Zn2-C6_fun-type_DNA-bd_sf"/>
</dbReference>
<evidence type="ECO:0000256" key="1">
    <source>
        <dbReference type="ARBA" id="ARBA00022723"/>
    </source>
</evidence>
<evidence type="ECO:0000256" key="7">
    <source>
        <dbReference type="SAM" id="MobiDB-lite"/>
    </source>
</evidence>
<gene>
    <name evidence="10" type="ORF">BCV70DRAFT_202877</name>
</gene>
<evidence type="ECO:0000259" key="8">
    <source>
        <dbReference type="PROSITE" id="PS50048"/>
    </source>
</evidence>
<evidence type="ECO:0000256" key="5">
    <source>
        <dbReference type="ARBA" id="ARBA00023242"/>
    </source>
</evidence>
<feature type="region of interest" description="Disordered" evidence="7">
    <location>
        <begin position="326"/>
        <end position="375"/>
    </location>
</feature>
<dbReference type="InterPro" id="IPR001138">
    <property type="entry name" value="Zn2Cys6_DnaBD"/>
</dbReference>
<feature type="compositionally biased region" description="Low complexity" evidence="7">
    <location>
        <begin position="13"/>
        <end position="41"/>
    </location>
</feature>
<evidence type="ECO:0000256" key="6">
    <source>
        <dbReference type="PROSITE-ProRule" id="PRU00042"/>
    </source>
</evidence>
<keyword evidence="5" id="KW-0539">Nucleus</keyword>
<dbReference type="PANTHER" id="PTHR47660">
    <property type="entry name" value="TRANSCRIPTION FACTOR WITH C2H2 AND ZN(2)-CYS(6) DNA BINDING DOMAIN (EUROFUNG)-RELATED-RELATED"/>
    <property type="match status" value="1"/>
</dbReference>
<dbReference type="Gene3D" id="3.30.160.60">
    <property type="entry name" value="Classic Zinc Finger"/>
    <property type="match status" value="1"/>
</dbReference>
<evidence type="ECO:0000313" key="11">
    <source>
        <dbReference type="Proteomes" id="UP000246740"/>
    </source>
</evidence>
<keyword evidence="11" id="KW-1185">Reference proteome</keyword>
<dbReference type="SUPFAM" id="SSF57667">
    <property type="entry name" value="beta-beta-alpha zinc fingers"/>
    <property type="match status" value="1"/>
</dbReference>
<feature type="compositionally biased region" description="Low complexity" evidence="7">
    <location>
        <begin position="193"/>
        <end position="209"/>
    </location>
</feature>
<dbReference type="STRING" id="1882483.A0A317XIM4"/>
<dbReference type="EMBL" id="KZ819209">
    <property type="protein sequence ID" value="PWY97368.1"/>
    <property type="molecule type" value="Genomic_DNA"/>
</dbReference>
<feature type="compositionally biased region" description="Low complexity" evidence="7">
    <location>
        <begin position="552"/>
        <end position="568"/>
    </location>
</feature>
<dbReference type="GO" id="GO:0006351">
    <property type="term" value="P:DNA-templated transcription"/>
    <property type="evidence" value="ECO:0007669"/>
    <property type="project" value="InterPro"/>
</dbReference>
<dbReference type="SMART" id="SM00355">
    <property type="entry name" value="ZnF_C2H2"/>
    <property type="match status" value="2"/>
</dbReference>
<feature type="compositionally biased region" description="Polar residues" evidence="7">
    <location>
        <begin position="401"/>
        <end position="415"/>
    </location>
</feature>
<name>A0A317XIM4_9BASI</name>
<evidence type="ECO:0000256" key="4">
    <source>
        <dbReference type="ARBA" id="ARBA00023163"/>
    </source>
</evidence>
<feature type="domain" description="C2H2-type" evidence="9">
    <location>
        <begin position="52"/>
        <end position="79"/>
    </location>
</feature>
<keyword evidence="4" id="KW-0804">Transcription</keyword>
<dbReference type="CDD" id="cd00067">
    <property type="entry name" value="GAL4"/>
    <property type="match status" value="1"/>
</dbReference>
<dbReference type="SUPFAM" id="SSF57701">
    <property type="entry name" value="Zn2/Cys6 DNA-binding domain"/>
    <property type="match status" value="1"/>
</dbReference>